<evidence type="ECO:0000259" key="6">
    <source>
        <dbReference type="PROSITE" id="PS51007"/>
    </source>
</evidence>
<dbReference type="PROSITE" id="PS51007">
    <property type="entry name" value="CYTC"/>
    <property type="match status" value="1"/>
</dbReference>
<keyword evidence="5" id="KW-0732">Signal</keyword>
<dbReference type="GO" id="GO:0020037">
    <property type="term" value="F:heme binding"/>
    <property type="evidence" value="ECO:0007669"/>
    <property type="project" value="InterPro"/>
</dbReference>
<evidence type="ECO:0000313" key="7">
    <source>
        <dbReference type="EMBL" id="HGZ42624.1"/>
    </source>
</evidence>
<gene>
    <name evidence="7" type="ORF">ENR23_04220</name>
</gene>
<organism evidence="7">
    <name type="scientific">Eiseniibacteriota bacterium</name>
    <dbReference type="NCBI Taxonomy" id="2212470"/>
    <lineage>
        <taxon>Bacteria</taxon>
        <taxon>Candidatus Eiseniibacteriota</taxon>
    </lineage>
</organism>
<accession>A0A832I0U8</accession>
<dbReference type="EMBL" id="DSQF01000008">
    <property type="protein sequence ID" value="HGZ42624.1"/>
    <property type="molecule type" value="Genomic_DNA"/>
</dbReference>
<feature type="domain" description="Cytochrome c" evidence="6">
    <location>
        <begin position="66"/>
        <end position="156"/>
    </location>
</feature>
<keyword evidence="3 4" id="KW-0408">Iron</keyword>
<dbReference type="PROSITE" id="PS51257">
    <property type="entry name" value="PROKAR_LIPOPROTEIN"/>
    <property type="match status" value="1"/>
</dbReference>
<evidence type="ECO:0000256" key="1">
    <source>
        <dbReference type="ARBA" id="ARBA00022617"/>
    </source>
</evidence>
<keyword evidence="2 4" id="KW-0479">Metal-binding</keyword>
<feature type="signal peptide" evidence="5">
    <location>
        <begin position="1"/>
        <end position="24"/>
    </location>
</feature>
<evidence type="ECO:0000256" key="4">
    <source>
        <dbReference type="PROSITE-ProRule" id="PRU00433"/>
    </source>
</evidence>
<dbReference type="InterPro" id="IPR036909">
    <property type="entry name" value="Cyt_c-like_dom_sf"/>
</dbReference>
<proteinExistence type="predicted"/>
<evidence type="ECO:0000256" key="2">
    <source>
        <dbReference type="ARBA" id="ARBA00022723"/>
    </source>
</evidence>
<dbReference type="Pfam" id="PF00034">
    <property type="entry name" value="Cytochrom_C"/>
    <property type="match status" value="1"/>
</dbReference>
<reference evidence="7" key="1">
    <citation type="journal article" date="2020" name="mSystems">
        <title>Genome- and Community-Level Interaction Insights into Carbon Utilization and Element Cycling Functions of Hydrothermarchaeota in Hydrothermal Sediment.</title>
        <authorList>
            <person name="Zhou Z."/>
            <person name="Liu Y."/>
            <person name="Xu W."/>
            <person name="Pan J."/>
            <person name="Luo Z.H."/>
            <person name="Li M."/>
        </authorList>
    </citation>
    <scope>NUCLEOTIDE SEQUENCE [LARGE SCALE GENOMIC DNA]</scope>
    <source>
        <strain evidence="7">SpSt-381</strain>
    </source>
</reference>
<dbReference type="AlphaFoldDB" id="A0A832I0U8"/>
<protein>
    <submittedName>
        <fullName evidence="7">Cytochrome c</fullName>
    </submittedName>
</protein>
<comment type="caution">
    <text evidence="7">The sequence shown here is derived from an EMBL/GenBank/DDBJ whole genome shotgun (WGS) entry which is preliminary data.</text>
</comment>
<name>A0A832I0U8_UNCEI</name>
<dbReference type="Gene3D" id="1.10.760.10">
    <property type="entry name" value="Cytochrome c-like domain"/>
    <property type="match status" value="1"/>
</dbReference>
<evidence type="ECO:0000256" key="5">
    <source>
        <dbReference type="SAM" id="SignalP"/>
    </source>
</evidence>
<dbReference type="InterPro" id="IPR009056">
    <property type="entry name" value="Cyt_c-like_dom"/>
</dbReference>
<evidence type="ECO:0000256" key="3">
    <source>
        <dbReference type="ARBA" id="ARBA00023004"/>
    </source>
</evidence>
<keyword evidence="1 4" id="KW-0349">Heme</keyword>
<sequence length="168" mass="17340">MNRLTSPLLALACALALTGCGQRAEDASPSISSAAAGSASGAASAVPAVSKYDAGPRAGETPADDALAEAGAKLFSTKGCTACHAQGRRLTGPDLAGASMRRTQEWLEHQILDPGRMAKEDPIARDLLATYALAMPKQGLTPEEAKAVIEFMKRYDQKAGLQPAATSK</sequence>
<dbReference type="GO" id="GO:0046872">
    <property type="term" value="F:metal ion binding"/>
    <property type="evidence" value="ECO:0007669"/>
    <property type="project" value="UniProtKB-KW"/>
</dbReference>
<feature type="chain" id="PRO_5032456180" evidence="5">
    <location>
        <begin position="25"/>
        <end position="168"/>
    </location>
</feature>
<dbReference type="SUPFAM" id="SSF46626">
    <property type="entry name" value="Cytochrome c"/>
    <property type="match status" value="1"/>
</dbReference>
<dbReference type="GO" id="GO:0009055">
    <property type="term" value="F:electron transfer activity"/>
    <property type="evidence" value="ECO:0007669"/>
    <property type="project" value="InterPro"/>
</dbReference>